<evidence type="ECO:0008006" key="2">
    <source>
        <dbReference type="Google" id="ProtNLM"/>
    </source>
</evidence>
<dbReference type="EMBL" id="FPHF01000027">
    <property type="protein sequence ID" value="SFV54118.1"/>
    <property type="molecule type" value="Genomic_DNA"/>
</dbReference>
<gene>
    <name evidence="1" type="ORF">MNB_SM-4-324</name>
</gene>
<dbReference type="AlphaFoldDB" id="A0A1W1BKS3"/>
<accession>A0A1W1BKS3</accession>
<proteinExistence type="predicted"/>
<organism evidence="1">
    <name type="scientific">hydrothermal vent metagenome</name>
    <dbReference type="NCBI Taxonomy" id="652676"/>
    <lineage>
        <taxon>unclassified sequences</taxon>
        <taxon>metagenomes</taxon>
        <taxon>ecological metagenomes</taxon>
    </lineage>
</organism>
<sequence length="186" mass="21287">MLLGGCGSKIPFSKKKLSQISAQVYIYAPQHLVDGEDTFNFRYKVYIDEKLVTNTILESDYMVFNLKPLPTSIFVIRDNIIQKKVSLNLQAGFVYYLKIIDDSENGDFSFMQVRDILALSELKDTNLAGSFTISTSHMLNEEQEEKHDLNNTSATISDEIEKAYELKKKGVLSEEEFIKLKQKLLK</sequence>
<reference evidence="1" key="1">
    <citation type="submission" date="2016-10" db="EMBL/GenBank/DDBJ databases">
        <authorList>
            <person name="de Groot N.N."/>
        </authorList>
    </citation>
    <scope>NUCLEOTIDE SEQUENCE</scope>
</reference>
<name>A0A1W1BKS3_9ZZZZ</name>
<protein>
    <recommendedName>
        <fullName evidence="2">SHOCT domain-containing protein</fullName>
    </recommendedName>
</protein>
<evidence type="ECO:0000313" key="1">
    <source>
        <dbReference type="EMBL" id="SFV54118.1"/>
    </source>
</evidence>